<dbReference type="InterPro" id="IPR001155">
    <property type="entry name" value="OxRdtase_FMN_N"/>
</dbReference>
<dbReference type="FunFam" id="3.20.20.70:FF:000059">
    <property type="entry name" value="N-ethylmaleimide reductase, FMN-linked"/>
    <property type="match status" value="1"/>
</dbReference>
<comment type="cofactor">
    <cofactor evidence="1">
        <name>FMN</name>
        <dbReference type="ChEBI" id="CHEBI:58210"/>
    </cofactor>
</comment>
<dbReference type="PANTHER" id="PTHR22893:SF91">
    <property type="entry name" value="NADPH DEHYDROGENASE 2-RELATED"/>
    <property type="match status" value="1"/>
</dbReference>
<protein>
    <submittedName>
        <fullName evidence="5">12-oxophytodienoate reductase</fullName>
    </submittedName>
</protein>
<evidence type="ECO:0000256" key="3">
    <source>
        <dbReference type="ARBA" id="ARBA00023002"/>
    </source>
</evidence>
<dbReference type="SUPFAM" id="SSF51395">
    <property type="entry name" value="FMN-linked oxidoreductases"/>
    <property type="match status" value="1"/>
</dbReference>
<dbReference type="InterPro" id="IPR045247">
    <property type="entry name" value="Oye-like"/>
</dbReference>
<gene>
    <name evidence="5" type="ORF">VITFI_CDS2584</name>
</gene>
<dbReference type="GO" id="GO:0016628">
    <property type="term" value="F:oxidoreductase activity, acting on the CH-CH group of donors, NAD or NADP as acceptor"/>
    <property type="evidence" value="ECO:0007669"/>
    <property type="project" value="UniProtKB-ARBA"/>
</dbReference>
<evidence type="ECO:0000259" key="4">
    <source>
        <dbReference type="Pfam" id="PF00724"/>
    </source>
</evidence>
<keyword evidence="6" id="KW-1185">Reference proteome</keyword>
<comment type="similarity">
    <text evidence="2">Belongs to the NADH:flavin oxidoreductase/NADH oxidase family.</text>
</comment>
<dbReference type="EMBL" id="CP022423">
    <property type="protein sequence ID" value="ASM78361.1"/>
    <property type="molecule type" value="Genomic_DNA"/>
</dbReference>
<dbReference type="PANTHER" id="PTHR22893">
    <property type="entry name" value="NADH OXIDOREDUCTASE-RELATED"/>
    <property type="match status" value="1"/>
</dbReference>
<dbReference type="AlphaFoldDB" id="A0A221KH43"/>
<dbReference type="Proteomes" id="UP000199729">
    <property type="component" value="Chromosome"/>
</dbReference>
<evidence type="ECO:0000313" key="5">
    <source>
        <dbReference type="EMBL" id="ASM78361.1"/>
    </source>
</evidence>
<feature type="domain" description="NADH:flavin oxidoreductase/NADH oxidase N-terminal" evidence="4">
    <location>
        <begin position="1"/>
        <end position="320"/>
    </location>
</feature>
<dbReference type="GO" id="GO:0005829">
    <property type="term" value="C:cytosol"/>
    <property type="evidence" value="ECO:0007669"/>
    <property type="project" value="UniProtKB-ARBA"/>
</dbReference>
<dbReference type="GO" id="GO:0010181">
    <property type="term" value="F:FMN binding"/>
    <property type="evidence" value="ECO:0007669"/>
    <property type="project" value="InterPro"/>
</dbReference>
<name>A0A221KH43_VITFI</name>
<dbReference type="Pfam" id="PF00724">
    <property type="entry name" value="Oxidored_FMN"/>
    <property type="match status" value="1"/>
</dbReference>
<dbReference type="InterPro" id="IPR013785">
    <property type="entry name" value="Aldolase_TIM"/>
</dbReference>
<dbReference type="CDD" id="cd02933">
    <property type="entry name" value="OYE_like_FMN"/>
    <property type="match status" value="1"/>
</dbReference>
<accession>A0A221KH43</accession>
<evidence type="ECO:0000313" key="6">
    <source>
        <dbReference type="Proteomes" id="UP000199729"/>
    </source>
</evidence>
<dbReference type="KEGG" id="vff:VITFI_CDS2584"/>
<sequence>MTLANRLVMAPMTRNRATPDGQATALMARYYAQRASAGLIISEGIQPSPVGQGFMNTPGLHDARQVGSWRQVTQAVHAQGGRIVAQLMHAGRIGHPSLYASAHQPIGPSALPAAGVAFTPSGPQPYPVPRALSLDEIRQTCADFAQAARNALDAGFDGVEVHAGNGFLLHQFMARNCNARTDAYGGSPANRVRFTLEVVNAVSQAIGAERTGVRISPANPYNDIDEGESAALYRALVPELPALAYLHIMEAGNRAQTLEIRRLWAGRLVLNPHADARSWPATPQVIEPLLRNGVVDAVCFGALFLANPDLVERLSRQAELNSADPTTFYGGGAKGYTDYPTLSEVESASLG</sequence>
<dbReference type="Gene3D" id="3.20.20.70">
    <property type="entry name" value="Aldolase class I"/>
    <property type="match status" value="1"/>
</dbReference>
<evidence type="ECO:0000256" key="2">
    <source>
        <dbReference type="ARBA" id="ARBA00005979"/>
    </source>
</evidence>
<keyword evidence="3" id="KW-0560">Oxidoreductase</keyword>
<evidence type="ECO:0000256" key="1">
    <source>
        <dbReference type="ARBA" id="ARBA00001917"/>
    </source>
</evidence>
<proteinExistence type="inferred from homology"/>
<reference evidence="5 6" key="1">
    <citation type="submission" date="2017-07" db="EMBL/GenBank/DDBJ databases">
        <title>Complete Genome Sequence of the cosmetic ferment Vitreoscilla filiformis (ATCC15551).</title>
        <authorList>
            <person name="Contreras S."/>
            <person name="Sagory-Zalkind P."/>
            <person name="Blanquart H."/>
            <person name="Iltis A."/>
            <person name="Morand S.C."/>
        </authorList>
    </citation>
    <scope>NUCLEOTIDE SEQUENCE [LARGE SCALE GENOMIC DNA]</scope>
    <source>
        <strain evidence="5 6">ATCC 15551</strain>
    </source>
</reference>
<organism evidence="5 6">
    <name type="scientific">Vitreoscilla filiformis</name>
    <dbReference type="NCBI Taxonomy" id="63"/>
    <lineage>
        <taxon>Bacteria</taxon>
        <taxon>Pseudomonadati</taxon>
        <taxon>Pseudomonadota</taxon>
        <taxon>Betaproteobacteria</taxon>
        <taxon>Neisseriales</taxon>
        <taxon>Neisseriaceae</taxon>
        <taxon>Vitreoscilla</taxon>
    </lineage>
</organism>